<accession>A0A401ZVQ3</accession>
<dbReference type="Proteomes" id="UP000287352">
    <property type="component" value="Unassembled WGS sequence"/>
</dbReference>
<dbReference type="EMBL" id="BIFR01000001">
    <property type="protein sequence ID" value="GCE10927.1"/>
    <property type="molecule type" value="Genomic_DNA"/>
</dbReference>
<feature type="signal peptide" evidence="2">
    <location>
        <begin position="1"/>
        <end position="24"/>
    </location>
</feature>
<dbReference type="PANTHER" id="PTHR37507:SF2">
    <property type="entry name" value="SPORULATION PROTEIN YDCC"/>
    <property type="match status" value="1"/>
</dbReference>
<comment type="caution">
    <text evidence="4">The sequence shown here is derived from an EMBL/GenBank/DDBJ whole genome shotgun (WGS) entry which is preliminary data.</text>
</comment>
<dbReference type="InterPro" id="IPR029046">
    <property type="entry name" value="LolA/LolB/LppX"/>
</dbReference>
<evidence type="ECO:0000256" key="2">
    <source>
        <dbReference type="SAM" id="SignalP"/>
    </source>
</evidence>
<feature type="domain" description="DUF4367" evidence="3">
    <location>
        <begin position="331"/>
        <end position="389"/>
    </location>
</feature>
<organism evidence="4 5">
    <name type="scientific">Tengunoibacter tsumagoiensis</name>
    <dbReference type="NCBI Taxonomy" id="2014871"/>
    <lineage>
        <taxon>Bacteria</taxon>
        <taxon>Bacillati</taxon>
        <taxon>Chloroflexota</taxon>
        <taxon>Ktedonobacteria</taxon>
        <taxon>Ktedonobacterales</taxon>
        <taxon>Dictyobacteraceae</taxon>
        <taxon>Tengunoibacter</taxon>
    </lineage>
</organism>
<keyword evidence="5" id="KW-1185">Reference proteome</keyword>
<gene>
    <name evidence="4" type="ORF">KTT_07860</name>
</gene>
<dbReference type="AlphaFoldDB" id="A0A401ZVQ3"/>
<dbReference type="RefSeq" id="WP_161975261.1">
    <property type="nucleotide sequence ID" value="NZ_BIFR01000001.1"/>
</dbReference>
<dbReference type="Gene3D" id="2.50.20.10">
    <property type="entry name" value="Lipoprotein localisation LolA/LolB/LppX"/>
    <property type="match status" value="1"/>
</dbReference>
<evidence type="ECO:0000256" key="1">
    <source>
        <dbReference type="SAM" id="MobiDB-lite"/>
    </source>
</evidence>
<name>A0A401ZVQ3_9CHLR</name>
<sequence>MSLSHWQRSAIVLPILLTSFLLLAGCGGSTSQTPAHTVVPTPTPTPGQGQQLLNGMATTINTARTLHGLFNLTISGQAINGTVNTEIWNASGNKSHVDVPQSTIPQLAQGSVIVTDGKQQWQYDPQKNVVYNGPLPQSATGDSGSNLGGKGGGQSQFLLNIIQTIFSHSTGTQRSDTTVDGQNVYDVHVVPQKTENANDASTGNFNYTGEVYIAKTTHLPIQVNLDLQGLGTLLVDIPKLDINPDLPETTFTYTVPAGVKVLPLQDANTGADGSGTLNLAQAQQLAGYHLLSIPGEQADYILKNVTALGAPGNQTYSLNYAKGNLTFTLVESKTLANLSGSAGQKVSLRGTSGTITKNGDNSTLSWTEKEVGIQITGALTKDQLVEIANLLS</sequence>
<evidence type="ECO:0000259" key="3">
    <source>
        <dbReference type="Pfam" id="PF14285"/>
    </source>
</evidence>
<evidence type="ECO:0000313" key="5">
    <source>
        <dbReference type="Proteomes" id="UP000287352"/>
    </source>
</evidence>
<keyword evidence="2" id="KW-0732">Signal</keyword>
<evidence type="ECO:0000313" key="4">
    <source>
        <dbReference type="EMBL" id="GCE10927.1"/>
    </source>
</evidence>
<dbReference type="InterPro" id="IPR025377">
    <property type="entry name" value="DUF4367"/>
</dbReference>
<protein>
    <recommendedName>
        <fullName evidence="3">DUF4367 domain-containing protein</fullName>
    </recommendedName>
</protein>
<reference evidence="5" key="1">
    <citation type="submission" date="2018-12" db="EMBL/GenBank/DDBJ databases">
        <title>Tengunoibacter tsumagoiensis gen. nov., sp. nov., Dictyobacter kobayashii sp. nov., D. alpinus sp. nov., and D. joshuensis sp. nov. and description of Dictyobacteraceae fam. nov. within the order Ktedonobacterales isolated from Tengu-no-mugimeshi.</title>
        <authorList>
            <person name="Wang C.M."/>
            <person name="Zheng Y."/>
            <person name="Sakai Y."/>
            <person name="Toyoda A."/>
            <person name="Minakuchi Y."/>
            <person name="Abe K."/>
            <person name="Yokota A."/>
            <person name="Yabe S."/>
        </authorList>
    </citation>
    <scope>NUCLEOTIDE SEQUENCE [LARGE SCALE GENOMIC DNA]</scope>
    <source>
        <strain evidence="5">Uno3</strain>
    </source>
</reference>
<feature type="region of interest" description="Disordered" evidence="1">
    <location>
        <begin position="130"/>
        <end position="149"/>
    </location>
</feature>
<dbReference type="InterPro" id="IPR052944">
    <property type="entry name" value="Sporulation_related"/>
</dbReference>
<feature type="chain" id="PRO_5019157403" description="DUF4367 domain-containing protein" evidence="2">
    <location>
        <begin position="25"/>
        <end position="392"/>
    </location>
</feature>
<dbReference type="PANTHER" id="PTHR37507">
    <property type="entry name" value="SPORULATION PROTEIN YDCC"/>
    <property type="match status" value="1"/>
</dbReference>
<dbReference type="SUPFAM" id="SSF89392">
    <property type="entry name" value="Prokaryotic lipoproteins and lipoprotein localization factors"/>
    <property type="match status" value="1"/>
</dbReference>
<dbReference type="Pfam" id="PF14285">
    <property type="entry name" value="DUF4367"/>
    <property type="match status" value="1"/>
</dbReference>
<proteinExistence type="predicted"/>